<feature type="compositionally biased region" description="Low complexity" evidence="1">
    <location>
        <begin position="407"/>
        <end position="416"/>
    </location>
</feature>
<evidence type="ECO:0000313" key="3">
    <source>
        <dbReference type="Proteomes" id="UP000177798"/>
    </source>
</evidence>
<feature type="compositionally biased region" description="Basic and acidic residues" evidence="1">
    <location>
        <begin position="611"/>
        <end position="630"/>
    </location>
</feature>
<feature type="region of interest" description="Disordered" evidence="1">
    <location>
        <begin position="152"/>
        <end position="175"/>
    </location>
</feature>
<feature type="compositionally biased region" description="Low complexity" evidence="1">
    <location>
        <begin position="203"/>
        <end position="212"/>
    </location>
</feature>
<feature type="compositionally biased region" description="Basic residues" evidence="1">
    <location>
        <begin position="80"/>
        <end position="90"/>
    </location>
</feature>
<feature type="region of interest" description="Disordered" evidence="1">
    <location>
        <begin position="1"/>
        <end position="108"/>
    </location>
</feature>
<gene>
    <name evidence="2" type="ORF">sscle_15g105220</name>
</gene>
<organism evidence="2 3">
    <name type="scientific">Sclerotinia sclerotiorum (strain ATCC 18683 / 1980 / Ss-1)</name>
    <name type="common">White mold</name>
    <name type="synonym">Whetzelinia sclerotiorum</name>
    <dbReference type="NCBI Taxonomy" id="665079"/>
    <lineage>
        <taxon>Eukaryota</taxon>
        <taxon>Fungi</taxon>
        <taxon>Dikarya</taxon>
        <taxon>Ascomycota</taxon>
        <taxon>Pezizomycotina</taxon>
        <taxon>Leotiomycetes</taxon>
        <taxon>Helotiales</taxon>
        <taxon>Sclerotiniaceae</taxon>
        <taxon>Sclerotinia</taxon>
    </lineage>
</organism>
<feature type="compositionally biased region" description="Polar residues" evidence="1">
    <location>
        <begin position="463"/>
        <end position="475"/>
    </location>
</feature>
<feature type="compositionally biased region" description="Low complexity" evidence="1">
    <location>
        <begin position="23"/>
        <end position="36"/>
    </location>
</feature>
<evidence type="ECO:0000256" key="1">
    <source>
        <dbReference type="SAM" id="MobiDB-lite"/>
    </source>
</evidence>
<feature type="compositionally biased region" description="Polar residues" evidence="1">
    <location>
        <begin position="10"/>
        <end position="22"/>
    </location>
</feature>
<feature type="compositionally biased region" description="Polar residues" evidence="1">
    <location>
        <begin position="94"/>
        <end position="105"/>
    </location>
</feature>
<feature type="region of interest" description="Disordered" evidence="1">
    <location>
        <begin position="429"/>
        <end position="448"/>
    </location>
</feature>
<dbReference type="Proteomes" id="UP000177798">
    <property type="component" value="Chromosome 15"/>
</dbReference>
<proteinExistence type="predicted"/>
<dbReference type="EMBL" id="CP017828">
    <property type="protein sequence ID" value="APA15752.1"/>
    <property type="molecule type" value="Genomic_DNA"/>
</dbReference>
<feature type="compositionally biased region" description="Polar residues" evidence="1">
    <location>
        <begin position="381"/>
        <end position="392"/>
    </location>
</feature>
<feature type="compositionally biased region" description="Pro residues" evidence="1">
    <location>
        <begin position="193"/>
        <end position="202"/>
    </location>
</feature>
<feature type="compositionally biased region" description="Basic and acidic residues" evidence="1">
    <location>
        <begin position="247"/>
        <end position="258"/>
    </location>
</feature>
<protein>
    <submittedName>
        <fullName evidence="2">Uncharacterized protein</fullName>
    </submittedName>
</protein>
<accession>A0A1D9QLQ6</accession>
<dbReference type="OrthoDB" id="3515338at2759"/>
<feature type="region of interest" description="Disordered" evidence="1">
    <location>
        <begin position="457"/>
        <end position="478"/>
    </location>
</feature>
<feature type="compositionally biased region" description="Basic and acidic residues" evidence="1">
    <location>
        <begin position="63"/>
        <end position="74"/>
    </location>
</feature>
<reference evidence="3" key="1">
    <citation type="journal article" date="2017" name="Genome Biol. Evol.">
        <title>The complete genome sequence of the phytopathogenic fungus Sclerotinia sclerotiorum reveals insights into the genome architecture of broad host range pathogens.</title>
        <authorList>
            <person name="Derbyshire M."/>
            <person name="Denton-Giles M."/>
            <person name="Hegedus D."/>
            <person name="Seifbarghy S."/>
            <person name="Rollins J."/>
            <person name="van Kan J."/>
            <person name="Seidl M.F."/>
            <person name="Faino L."/>
            <person name="Mbengue M."/>
            <person name="Navaud O."/>
            <person name="Raffaele S."/>
            <person name="Hammond-Kosack K."/>
            <person name="Heard S."/>
            <person name="Oliver R."/>
        </authorList>
    </citation>
    <scope>NUCLEOTIDE SEQUENCE [LARGE SCALE GENOMIC DNA]</scope>
    <source>
        <strain evidence="3">ATCC 18683 / 1980 / Ss-1</strain>
    </source>
</reference>
<dbReference type="VEuPathDB" id="FungiDB:sscle_15g105220"/>
<evidence type="ECO:0000313" key="2">
    <source>
        <dbReference type="EMBL" id="APA15752.1"/>
    </source>
</evidence>
<name>A0A1D9QLQ6_SCLS1</name>
<sequence length="636" mass="70110">MTGAEHVDISSATSQVSPQTAPISKSQSISLSQSDSSPREDDSQPVISIETTEQVPEGASTEKSAKEHADHEVEFVFSVPRRRKKRRRRLGLPPQSTHINSTSPSPCAEIPLTHLSSDKSIAAEAPLLSPGPGLDGMNMSICRSLHGLQSPTTSGSFSQLLNGPQSGLSEPSTSHISQIIPFKIQPSWYSKSMPPPPSPTSPPYYSKSTVSTAPEQAYTNKRKREENSFENSNCVSPYVSSASTNESRAKPLASHEEYGSVSGHTGFVDFLEDPNVPTTFGGVPPPLPPHRPTIPGWQYFSWRSSDSPPPRRSHRKMLPDINSDPEWHRKYYYGNGESRWLNPQNISILNSQNEKFAQELVSPKSIPLEYQPISTPYAYSSMQKERISQPSTMPEKLPTSVTGIQPSRSSSMDSSRPTTNPQSVAAVAPTRNISPSPPPPPPSHVSAADIRRRPSLYRIPAWQPSTDTNQTSPSVSLDERQNKTYNDMINNSQTHHSTIPQQPKSITSYTPNAALSSLQNPIPQPPRRKTTAPNHSSNLITDIAQTSQYTFPFAAVAARHNKPIQKVLDTFSAIIQLPLLKEAVDGGRCSLLGSERMRWYREAMRAFERANGEEERVDREEEKEKVEAKSGRRNGG</sequence>
<feature type="region of interest" description="Disordered" evidence="1">
    <location>
        <begin position="611"/>
        <end position="636"/>
    </location>
</feature>
<dbReference type="AlphaFoldDB" id="A0A1D9QLQ6"/>
<feature type="compositionally biased region" description="Polar residues" evidence="1">
    <location>
        <begin position="229"/>
        <end position="246"/>
    </location>
</feature>
<feature type="compositionally biased region" description="Polar residues" evidence="1">
    <location>
        <begin position="45"/>
        <end position="54"/>
    </location>
</feature>
<feature type="region of interest" description="Disordered" evidence="1">
    <location>
        <begin position="381"/>
        <end position="423"/>
    </location>
</feature>
<feature type="region of interest" description="Disordered" evidence="1">
    <location>
        <begin position="190"/>
        <end position="258"/>
    </location>
</feature>